<protein>
    <recommendedName>
        <fullName evidence="1">DUF2268 domain-containing protein</fullName>
    </recommendedName>
</protein>
<feature type="domain" description="DUF2268" evidence="1">
    <location>
        <begin position="9"/>
        <end position="198"/>
    </location>
</feature>
<accession>A0A8E2I9W9</accession>
<comment type="caution">
    <text evidence="2">The sequence shown here is derived from an EMBL/GenBank/DDBJ whole genome shotgun (WGS) entry which is preliminary data.</text>
</comment>
<organism evidence="2 3">
    <name type="scientific">Heyndrickxia oleronia</name>
    <dbReference type="NCBI Taxonomy" id="38875"/>
    <lineage>
        <taxon>Bacteria</taxon>
        <taxon>Bacillati</taxon>
        <taxon>Bacillota</taxon>
        <taxon>Bacilli</taxon>
        <taxon>Bacillales</taxon>
        <taxon>Bacillaceae</taxon>
        <taxon>Heyndrickxia</taxon>
    </lineage>
</organism>
<evidence type="ECO:0000313" key="3">
    <source>
        <dbReference type="Proteomes" id="UP000189761"/>
    </source>
</evidence>
<dbReference type="Proteomes" id="UP000189761">
    <property type="component" value="Unassembled WGS sequence"/>
</dbReference>
<name>A0A8E2I9W9_9BACI</name>
<gene>
    <name evidence="2" type="ORF">BWZ43_09265</name>
</gene>
<dbReference type="AlphaFoldDB" id="A0A8E2I9W9"/>
<evidence type="ECO:0000313" key="2">
    <source>
        <dbReference type="EMBL" id="OOP68655.1"/>
    </source>
</evidence>
<dbReference type="EMBL" id="MTLA01000090">
    <property type="protein sequence ID" value="OOP68655.1"/>
    <property type="molecule type" value="Genomic_DNA"/>
</dbReference>
<dbReference type="InterPro" id="IPR018728">
    <property type="entry name" value="DUF2268"/>
</dbReference>
<proteinExistence type="predicted"/>
<reference evidence="2 3" key="1">
    <citation type="submission" date="2017-01" db="EMBL/GenBank/DDBJ databases">
        <title>Draft genome sequence of Bacillus oleronius.</title>
        <authorList>
            <person name="Allam M."/>
        </authorList>
    </citation>
    <scope>NUCLEOTIDE SEQUENCE [LARGE SCALE GENOMIC DNA]</scope>
    <source>
        <strain evidence="2 3">DSM 9356</strain>
    </source>
</reference>
<keyword evidence="3" id="KW-1185">Reference proteome</keyword>
<dbReference type="RefSeq" id="WP_071977399.1">
    <property type="nucleotide sequence ID" value="NZ_CP065424.1"/>
</dbReference>
<sequence length="206" mass="24122">MDKNYEHFSHLIKETLEKSSNLLHGGKTTIYLFPFNPDQYTIISQMSGVTAFATSNQIIVLQIAPQKYKEEMLQYTVAHEYHHIVYFEGKKDKQRDLFDYILSEGKADSFATLINPEINVPWTDELSSDVELTIWDWAKDKRYSFNNNDLAEMNAGNGVIPKWSDYKIGYQIMQDFLRKNPDIPIKEWTFMDSDEILKRSRFSPNS</sequence>
<evidence type="ECO:0000259" key="1">
    <source>
        <dbReference type="Pfam" id="PF10026"/>
    </source>
</evidence>
<dbReference type="Pfam" id="PF10026">
    <property type="entry name" value="DUF2268"/>
    <property type="match status" value="1"/>
</dbReference>